<organism evidence="2 3">
    <name type="scientific">Rhizoctonia solani 123E</name>
    <dbReference type="NCBI Taxonomy" id="1423351"/>
    <lineage>
        <taxon>Eukaryota</taxon>
        <taxon>Fungi</taxon>
        <taxon>Dikarya</taxon>
        <taxon>Basidiomycota</taxon>
        <taxon>Agaricomycotina</taxon>
        <taxon>Agaricomycetes</taxon>
        <taxon>Cantharellales</taxon>
        <taxon>Ceratobasidiaceae</taxon>
        <taxon>Rhizoctonia</taxon>
    </lineage>
</organism>
<comment type="caution">
    <text evidence="2">The sequence shown here is derived from an EMBL/GenBank/DDBJ whole genome shotgun (WGS) entry which is preliminary data.</text>
</comment>
<dbReference type="Pfam" id="PF02602">
    <property type="entry name" value="HEM4"/>
    <property type="match status" value="1"/>
</dbReference>
<dbReference type="STRING" id="1423351.A0A074RYL4"/>
<dbReference type="GO" id="GO:0006782">
    <property type="term" value="P:protoporphyrinogen IX biosynthetic process"/>
    <property type="evidence" value="ECO:0007669"/>
    <property type="project" value="UniProtKB-UniPathway"/>
</dbReference>
<reference evidence="2 3" key="1">
    <citation type="submission" date="2013-12" db="EMBL/GenBank/DDBJ databases">
        <authorList>
            <person name="Cubeta M."/>
            <person name="Pakala S."/>
            <person name="Fedorova N."/>
            <person name="Thomas E."/>
            <person name="Dean R."/>
            <person name="Jabaji S."/>
            <person name="Neate S."/>
            <person name="Toda T."/>
            <person name="Tavantzis S."/>
            <person name="Vilgalys R."/>
            <person name="Bharathan N."/>
            <person name="Pakala S."/>
            <person name="Losada L.S."/>
            <person name="Zafar N."/>
            <person name="Nierman W."/>
        </authorList>
    </citation>
    <scope>NUCLEOTIDE SEQUENCE [LARGE SCALE GENOMIC DNA]</scope>
    <source>
        <strain evidence="2 3">123E</strain>
    </source>
</reference>
<sequence>MRSAAVMPHHVLLLKNPDESSPDPYQHSLSLTGSTTSIVPTLVHSYVDSDGLSNTIAHGEDYGGVIITSGRAVDAWENATTQLQERGHLHAADLTSSWTSKPFYVVGPKTERQLLNLVSSKYTPGPELVLGAKESGTGELLAKFICVDYPTRPSHDLPLLYLTGDKNAGGVGKGLEGNIGFKMVQVYATSASTTFEEDFERGVREGASQSTPSTVIVFFAPSSAELALPVIRKHFSLSSPSEEKPRAKLVAIGPTTARALAESHNLQVDAVSSKPEPGALADAIQRLSTL</sequence>
<dbReference type="GO" id="GO:0004852">
    <property type="term" value="F:uroporphyrinogen-III synthase activity"/>
    <property type="evidence" value="ECO:0007669"/>
    <property type="project" value="InterPro"/>
</dbReference>
<dbReference type="AlphaFoldDB" id="A0A074RYL4"/>
<evidence type="ECO:0000313" key="3">
    <source>
        <dbReference type="Proteomes" id="UP000027456"/>
    </source>
</evidence>
<dbReference type="InterPro" id="IPR036108">
    <property type="entry name" value="4pyrrol_syn_uPrphyn_synt_sf"/>
</dbReference>
<dbReference type="HOGENOM" id="CLU_051874_0_1_1"/>
<dbReference type="GO" id="GO:0006780">
    <property type="term" value="P:uroporphyrinogen III biosynthetic process"/>
    <property type="evidence" value="ECO:0007669"/>
    <property type="project" value="InterPro"/>
</dbReference>
<evidence type="ECO:0000313" key="2">
    <source>
        <dbReference type="EMBL" id="KEP50390.1"/>
    </source>
</evidence>
<dbReference type="InterPro" id="IPR003754">
    <property type="entry name" value="4pyrrol_synth_uPrphyn_synth"/>
</dbReference>
<dbReference type="PANTHER" id="PTHR12390">
    <property type="entry name" value="UROPORPHYRINOGEN III SYNTHASE"/>
    <property type="match status" value="1"/>
</dbReference>
<feature type="domain" description="Tetrapyrrole biosynthesis uroporphyrinogen III synthase" evidence="1">
    <location>
        <begin position="28"/>
        <end position="281"/>
    </location>
</feature>
<dbReference type="InterPro" id="IPR039793">
    <property type="entry name" value="UROS/Hem4"/>
</dbReference>
<dbReference type="EMBL" id="AZST01000259">
    <property type="protein sequence ID" value="KEP50390.1"/>
    <property type="molecule type" value="Genomic_DNA"/>
</dbReference>
<dbReference type="Gene3D" id="3.40.50.10090">
    <property type="match status" value="2"/>
</dbReference>
<dbReference type="PANTHER" id="PTHR12390:SF0">
    <property type="entry name" value="UROPORPHYRINOGEN-III SYNTHASE"/>
    <property type="match status" value="1"/>
</dbReference>
<keyword evidence="3" id="KW-1185">Reference proteome</keyword>
<protein>
    <submittedName>
        <fullName evidence="2">Uroporphyrinogen-III synthase</fullName>
    </submittedName>
</protein>
<evidence type="ECO:0000259" key="1">
    <source>
        <dbReference type="Pfam" id="PF02602"/>
    </source>
</evidence>
<accession>A0A074RYL4</accession>
<dbReference type="OrthoDB" id="5595751at2759"/>
<proteinExistence type="predicted"/>
<dbReference type="GO" id="GO:0005829">
    <property type="term" value="C:cytosol"/>
    <property type="evidence" value="ECO:0007669"/>
    <property type="project" value="TreeGrafter"/>
</dbReference>
<dbReference type="Proteomes" id="UP000027456">
    <property type="component" value="Unassembled WGS sequence"/>
</dbReference>
<gene>
    <name evidence="2" type="ORF">V565_081170</name>
</gene>
<name>A0A074RYL4_9AGAM</name>
<dbReference type="CDD" id="cd06578">
    <property type="entry name" value="HemD"/>
    <property type="match status" value="1"/>
</dbReference>
<dbReference type="SUPFAM" id="SSF69618">
    <property type="entry name" value="HemD-like"/>
    <property type="match status" value="1"/>
</dbReference>
<dbReference type="UniPathway" id="UPA00251">
    <property type="reaction ID" value="UER00320"/>
</dbReference>